<feature type="transmembrane region" description="Helical" evidence="1">
    <location>
        <begin position="155"/>
        <end position="176"/>
    </location>
</feature>
<protein>
    <recommendedName>
        <fullName evidence="4">Acid-resistance membrane protein</fullName>
    </recommendedName>
</protein>
<dbReference type="Proteomes" id="UP000034076">
    <property type="component" value="Unassembled WGS sequence"/>
</dbReference>
<feature type="transmembrane region" description="Helical" evidence="1">
    <location>
        <begin position="127"/>
        <end position="149"/>
    </location>
</feature>
<keyword evidence="1" id="KW-0812">Transmembrane</keyword>
<name>A0A0M2NFY1_9FIRM</name>
<feature type="transmembrane region" description="Helical" evidence="1">
    <location>
        <begin position="40"/>
        <end position="60"/>
    </location>
</feature>
<keyword evidence="3" id="KW-1185">Reference proteome</keyword>
<dbReference type="AlphaFoldDB" id="A0A0M2NFY1"/>
<organism evidence="2 3">
    <name type="scientific">Christensenella hongkongensis</name>
    <dbReference type="NCBI Taxonomy" id="270498"/>
    <lineage>
        <taxon>Bacteria</taxon>
        <taxon>Bacillati</taxon>
        <taxon>Bacillota</taxon>
        <taxon>Clostridia</taxon>
        <taxon>Christensenellales</taxon>
        <taxon>Christensenellaceae</taxon>
        <taxon>Christensenella</taxon>
    </lineage>
</organism>
<sequence>MTGMTQKSEGSKSNNLFNLILFIILFVIGIALLANPVGGMQAIVIILGIALIAYGAINIIMDYSRHIKTGSAYVLPVVLLILGILLILFNGPTAGVILPLIVGIWAIIQGAISLSNAFKAKNSGNGWLAKMILAAIILALGIIIIVSMIAGGNAIGAIFGILLIIFSIVGLVQWIAERFSSN</sequence>
<keyword evidence="1" id="KW-1133">Transmembrane helix</keyword>
<dbReference type="PANTHER" id="PTHR34989">
    <property type="entry name" value="PROTEIN HDED"/>
    <property type="match status" value="1"/>
</dbReference>
<dbReference type="RefSeq" id="WP_046443319.1">
    <property type="nucleotide sequence ID" value="NZ_JAXDTA010000076.1"/>
</dbReference>
<keyword evidence="1" id="KW-0472">Membrane</keyword>
<gene>
    <name evidence="2" type="ORF">CHK_1450</name>
</gene>
<feature type="transmembrane region" description="Helical" evidence="1">
    <location>
        <begin position="72"/>
        <end position="90"/>
    </location>
</feature>
<reference evidence="2 3" key="1">
    <citation type="submission" date="2015-04" db="EMBL/GenBank/DDBJ databases">
        <title>Draft genome sequence of bacteremic isolate Catabacter hongkongensis type strain HKU16T.</title>
        <authorList>
            <person name="Lau S.K."/>
            <person name="Teng J.L."/>
            <person name="Huang Y."/>
            <person name="Curreem S.O."/>
            <person name="Tsui S.K."/>
            <person name="Woo P.C."/>
        </authorList>
    </citation>
    <scope>NUCLEOTIDE SEQUENCE [LARGE SCALE GENOMIC DNA]</scope>
    <source>
        <strain evidence="2 3">HKU16</strain>
    </source>
</reference>
<evidence type="ECO:0008006" key="4">
    <source>
        <dbReference type="Google" id="ProtNLM"/>
    </source>
</evidence>
<accession>A0A0M2NFY1</accession>
<feature type="transmembrane region" description="Helical" evidence="1">
    <location>
        <begin position="96"/>
        <end position="115"/>
    </location>
</feature>
<feature type="transmembrane region" description="Helical" evidence="1">
    <location>
        <begin position="16"/>
        <end position="34"/>
    </location>
</feature>
<dbReference type="Pfam" id="PF03729">
    <property type="entry name" value="DUF308"/>
    <property type="match status" value="1"/>
</dbReference>
<dbReference type="InterPro" id="IPR052712">
    <property type="entry name" value="Acid_resist_chaperone_HdeD"/>
</dbReference>
<dbReference type="PANTHER" id="PTHR34989:SF1">
    <property type="entry name" value="PROTEIN HDED"/>
    <property type="match status" value="1"/>
</dbReference>
<proteinExistence type="predicted"/>
<dbReference type="InterPro" id="IPR005325">
    <property type="entry name" value="DUF308_memb"/>
</dbReference>
<evidence type="ECO:0000313" key="3">
    <source>
        <dbReference type="Proteomes" id="UP000034076"/>
    </source>
</evidence>
<dbReference type="GO" id="GO:0005886">
    <property type="term" value="C:plasma membrane"/>
    <property type="evidence" value="ECO:0007669"/>
    <property type="project" value="TreeGrafter"/>
</dbReference>
<dbReference type="EMBL" id="LAYJ01000088">
    <property type="protein sequence ID" value="KKI51063.1"/>
    <property type="molecule type" value="Genomic_DNA"/>
</dbReference>
<evidence type="ECO:0000313" key="2">
    <source>
        <dbReference type="EMBL" id="KKI51063.1"/>
    </source>
</evidence>
<comment type="caution">
    <text evidence="2">The sequence shown here is derived from an EMBL/GenBank/DDBJ whole genome shotgun (WGS) entry which is preliminary data.</text>
</comment>
<evidence type="ECO:0000256" key="1">
    <source>
        <dbReference type="SAM" id="Phobius"/>
    </source>
</evidence>